<dbReference type="InterPro" id="IPR027432">
    <property type="entry name" value="dGTP_triphosphohydrolase_C"/>
</dbReference>
<dbReference type="PANTHER" id="PTHR11373">
    <property type="entry name" value="DEOXYNUCLEOSIDE TRIPHOSPHATE TRIPHOSPHOHYDROLASE"/>
    <property type="match status" value="1"/>
</dbReference>
<gene>
    <name evidence="4" type="ORF">H6A20_07845</name>
</gene>
<feature type="region of interest" description="Disordered" evidence="2">
    <location>
        <begin position="1"/>
        <end position="21"/>
    </location>
</feature>
<dbReference type="PANTHER" id="PTHR11373:SF32">
    <property type="entry name" value="DEOXYGUANOSINETRIPHOSPHATE TRIPHOSPHOHYDROLASE"/>
    <property type="match status" value="1"/>
</dbReference>
<dbReference type="Gene3D" id="1.10.3410.10">
    <property type="entry name" value="putative deoxyguanosinetriphosphate triphosphohydrolase like domain"/>
    <property type="match status" value="1"/>
</dbReference>
<evidence type="ECO:0000313" key="4">
    <source>
        <dbReference type="EMBL" id="MBM6948569.1"/>
    </source>
</evidence>
<protein>
    <submittedName>
        <fullName evidence="4">Deoxyguanosinetriphosphate triphosphohydrolase</fullName>
    </submittedName>
</protein>
<feature type="domain" description="HD" evidence="3">
    <location>
        <begin position="63"/>
        <end position="254"/>
    </location>
</feature>
<evidence type="ECO:0000313" key="5">
    <source>
        <dbReference type="Proteomes" id="UP000705508"/>
    </source>
</evidence>
<dbReference type="RefSeq" id="WP_204906585.1">
    <property type="nucleotide sequence ID" value="NZ_JACJKS010000009.1"/>
</dbReference>
<dbReference type="NCBIfam" id="TIGR01353">
    <property type="entry name" value="dGTP_triPase"/>
    <property type="match status" value="1"/>
</dbReference>
<dbReference type="SMART" id="SM00471">
    <property type="entry name" value="HDc"/>
    <property type="match status" value="1"/>
</dbReference>
<dbReference type="GO" id="GO:0008832">
    <property type="term" value="F:dGTPase activity"/>
    <property type="evidence" value="ECO:0007669"/>
    <property type="project" value="TreeGrafter"/>
</dbReference>
<dbReference type="InterPro" id="IPR003607">
    <property type="entry name" value="HD/PDEase_dom"/>
</dbReference>
<dbReference type="InterPro" id="IPR006674">
    <property type="entry name" value="HD_domain"/>
</dbReference>
<dbReference type="Pfam" id="PF01966">
    <property type="entry name" value="HD"/>
    <property type="match status" value="1"/>
</dbReference>
<dbReference type="InterPro" id="IPR023293">
    <property type="entry name" value="dGTP_triP_hydro_central_sf"/>
</dbReference>
<dbReference type="PROSITE" id="PS51831">
    <property type="entry name" value="HD"/>
    <property type="match status" value="1"/>
</dbReference>
<dbReference type="InterPro" id="IPR050135">
    <property type="entry name" value="dGTPase-like"/>
</dbReference>
<dbReference type="NCBIfam" id="NF002205">
    <property type="entry name" value="PRK01096.1"/>
    <property type="match status" value="1"/>
</dbReference>
<dbReference type="InterPro" id="IPR006261">
    <property type="entry name" value="dGTPase"/>
</dbReference>
<dbReference type="Gene3D" id="1.10.3550.10">
    <property type="entry name" value="eoxyguanosinetriphosphate triphosphohydrolase domain-like"/>
    <property type="match status" value="1"/>
</dbReference>
<keyword evidence="1" id="KW-0378">Hydrolase</keyword>
<dbReference type="Gene3D" id="1.10.3210.10">
    <property type="entry name" value="Hypothetical protein af1432"/>
    <property type="match status" value="1"/>
</dbReference>
<name>A0A938XB92_9CLOT</name>
<dbReference type="EMBL" id="JACJKS010000009">
    <property type="protein sequence ID" value="MBM6948569.1"/>
    <property type="molecule type" value="Genomic_DNA"/>
</dbReference>
<accession>A0A938XB92</accession>
<dbReference type="SUPFAM" id="SSF109604">
    <property type="entry name" value="HD-domain/PDEase-like"/>
    <property type="match status" value="1"/>
</dbReference>
<organism evidence="4 5">
    <name type="scientific">Mordavella massiliensis</name>
    <dbReference type="NCBI Taxonomy" id="1871024"/>
    <lineage>
        <taxon>Bacteria</taxon>
        <taxon>Bacillati</taxon>
        <taxon>Bacillota</taxon>
        <taxon>Clostridia</taxon>
        <taxon>Eubacteriales</taxon>
        <taxon>Clostridiaceae</taxon>
        <taxon>Mordavella</taxon>
    </lineage>
</organism>
<evidence type="ECO:0000259" key="3">
    <source>
        <dbReference type="PROSITE" id="PS51831"/>
    </source>
</evidence>
<dbReference type="CDD" id="cd00077">
    <property type="entry name" value="HDc"/>
    <property type="match status" value="1"/>
</dbReference>
<sequence>MNWEQLLSTRRAREGAGRHAGSADLRSEFEKDYHRIIGSASFRRLQDKTQVFPLDQSDFIRTRLTHSLEVSSFAKSLGQNIGENILTYKRDPSFTVQMKEDICSILQCAGLIHDIGNPPFGHFGEIAIREWFERNLPRLTYRGRPVDEVLTEQMKQDFYHFEGNAQALRLVTKLHFLVDENGMNLTYALLSTIVKYPVSSLEIDEACGDIARKKMGYYLADAETFRRIAEATGTDGRRHPLTFILEAADDIAYKTADIEDAFVKGFISYHALIEELKKLKSIQNNDKVVFNPLGKLEELYRQGVEKQVDHPEEYAVKNWIVRVQGFLISCATFGFTSNYRAIMEGAYPYDLFHGTFAEELMELLGDMAMRRVFCTRKIYLMELVEAGILDYLMDSFARAVLSYDDDDSALDSIDRRLVYFISGNYKDAYHFQAKGKSDEERLYLRLLLVTDFICGMTDSYAKRLCQELKAML</sequence>
<comment type="caution">
    <text evidence="4">The sequence shown here is derived from an EMBL/GenBank/DDBJ whole genome shotgun (WGS) entry which is preliminary data.</text>
</comment>
<dbReference type="Proteomes" id="UP000705508">
    <property type="component" value="Unassembled WGS sequence"/>
</dbReference>
<evidence type="ECO:0000256" key="2">
    <source>
        <dbReference type="SAM" id="MobiDB-lite"/>
    </source>
</evidence>
<reference evidence="4" key="1">
    <citation type="submission" date="2020-08" db="EMBL/GenBank/DDBJ databases">
        <authorList>
            <person name="Cejkova D."/>
            <person name="Kubasova T."/>
            <person name="Jahodarova E."/>
            <person name="Rychlik I."/>
        </authorList>
    </citation>
    <scope>NUCLEOTIDE SEQUENCE</scope>
    <source>
        <strain evidence="4">An582</strain>
    </source>
</reference>
<proteinExistence type="predicted"/>
<dbReference type="AlphaFoldDB" id="A0A938XB92"/>
<evidence type="ECO:0000256" key="1">
    <source>
        <dbReference type="ARBA" id="ARBA00022801"/>
    </source>
</evidence>
<dbReference type="GO" id="GO:0006203">
    <property type="term" value="P:dGTP catabolic process"/>
    <property type="evidence" value="ECO:0007669"/>
    <property type="project" value="TreeGrafter"/>
</dbReference>
<reference evidence="4" key="2">
    <citation type="journal article" date="2021" name="Sci. Rep.">
        <title>The distribution of antibiotic resistance genes in chicken gut microbiota commensals.</title>
        <authorList>
            <person name="Juricova H."/>
            <person name="Matiasovicova J."/>
            <person name="Kubasova T."/>
            <person name="Cejkova D."/>
            <person name="Rychlik I."/>
        </authorList>
    </citation>
    <scope>NUCLEOTIDE SEQUENCE</scope>
    <source>
        <strain evidence="4">An582</strain>
    </source>
</reference>